<keyword evidence="5" id="KW-1185">Reference proteome</keyword>
<feature type="compositionally biased region" description="Acidic residues" evidence="1">
    <location>
        <begin position="213"/>
        <end position="224"/>
    </location>
</feature>
<gene>
    <name evidence="4" type="ORF">BDZ90DRAFT_262923</name>
</gene>
<dbReference type="RefSeq" id="XP_025359314.1">
    <property type="nucleotide sequence ID" value="XM_025508551.1"/>
</dbReference>
<dbReference type="InterPro" id="IPR011993">
    <property type="entry name" value="PH-like_dom_sf"/>
</dbReference>
<feature type="domain" description="GRAM" evidence="3">
    <location>
        <begin position="887"/>
        <end position="963"/>
    </location>
</feature>
<proteinExistence type="predicted"/>
<dbReference type="AlphaFoldDB" id="A0A316UHG6"/>
<feature type="transmembrane region" description="Helical" evidence="2">
    <location>
        <begin position="737"/>
        <end position="755"/>
    </location>
</feature>
<keyword evidence="2" id="KW-0472">Membrane</keyword>
<dbReference type="InterPro" id="IPR004182">
    <property type="entry name" value="GRAM"/>
</dbReference>
<evidence type="ECO:0000259" key="3">
    <source>
        <dbReference type="Pfam" id="PF02893"/>
    </source>
</evidence>
<feature type="compositionally biased region" description="Polar residues" evidence="1">
    <location>
        <begin position="24"/>
        <end position="33"/>
    </location>
</feature>
<evidence type="ECO:0000256" key="1">
    <source>
        <dbReference type="SAM" id="MobiDB-lite"/>
    </source>
</evidence>
<keyword evidence="2" id="KW-0812">Transmembrane</keyword>
<dbReference type="STRING" id="1569628.A0A316UHG6"/>
<dbReference type="PANTHER" id="PTHR37402">
    <property type="entry name" value="GRAM DOMAIN-CONTAINING PROTEIN 4"/>
    <property type="match status" value="1"/>
</dbReference>
<feature type="region of interest" description="Disordered" evidence="1">
    <location>
        <begin position="388"/>
        <end position="502"/>
    </location>
</feature>
<name>A0A316UHG6_9BASI</name>
<feature type="compositionally biased region" description="Polar residues" evidence="1">
    <location>
        <begin position="240"/>
        <end position="251"/>
    </location>
</feature>
<feature type="compositionally biased region" description="Polar residues" evidence="1">
    <location>
        <begin position="278"/>
        <end position="309"/>
    </location>
</feature>
<organism evidence="4 5">
    <name type="scientific">Jaminaea rosea</name>
    <dbReference type="NCBI Taxonomy" id="1569628"/>
    <lineage>
        <taxon>Eukaryota</taxon>
        <taxon>Fungi</taxon>
        <taxon>Dikarya</taxon>
        <taxon>Basidiomycota</taxon>
        <taxon>Ustilaginomycotina</taxon>
        <taxon>Exobasidiomycetes</taxon>
        <taxon>Microstromatales</taxon>
        <taxon>Microstromatales incertae sedis</taxon>
        <taxon>Jaminaea</taxon>
    </lineage>
</organism>
<dbReference type="OrthoDB" id="1708389at2759"/>
<protein>
    <recommendedName>
        <fullName evidence="3">GRAM domain-containing protein</fullName>
    </recommendedName>
</protein>
<dbReference type="Gene3D" id="2.30.29.30">
    <property type="entry name" value="Pleckstrin-homology domain (PH domain)/Phosphotyrosine-binding domain (PTB)"/>
    <property type="match status" value="1"/>
</dbReference>
<dbReference type="EMBL" id="KZ819679">
    <property type="protein sequence ID" value="PWN24702.1"/>
    <property type="molecule type" value="Genomic_DNA"/>
</dbReference>
<dbReference type="PANTHER" id="PTHR37402:SF1">
    <property type="entry name" value="GRAM DOMAIN-CONTAINING PROTEIN 4"/>
    <property type="match status" value="1"/>
</dbReference>
<dbReference type="GeneID" id="37030374"/>
<feature type="compositionally biased region" description="Basic and acidic residues" evidence="1">
    <location>
        <begin position="147"/>
        <end position="165"/>
    </location>
</feature>
<feature type="compositionally biased region" description="Low complexity" evidence="1">
    <location>
        <begin position="258"/>
        <end position="270"/>
    </location>
</feature>
<dbReference type="Proteomes" id="UP000245884">
    <property type="component" value="Unassembled WGS sequence"/>
</dbReference>
<dbReference type="InterPro" id="IPR037847">
    <property type="entry name" value="GRAMDC4"/>
</dbReference>
<dbReference type="GO" id="GO:0006915">
    <property type="term" value="P:apoptotic process"/>
    <property type="evidence" value="ECO:0007669"/>
    <property type="project" value="InterPro"/>
</dbReference>
<dbReference type="Pfam" id="PF02893">
    <property type="entry name" value="GRAM"/>
    <property type="match status" value="1"/>
</dbReference>
<evidence type="ECO:0000313" key="4">
    <source>
        <dbReference type="EMBL" id="PWN24702.1"/>
    </source>
</evidence>
<feature type="region of interest" description="Disordered" evidence="1">
    <location>
        <begin position="1"/>
        <end position="103"/>
    </location>
</feature>
<keyword evidence="2" id="KW-1133">Transmembrane helix</keyword>
<reference evidence="4 5" key="1">
    <citation type="journal article" date="2018" name="Mol. Biol. Evol.">
        <title>Broad Genomic Sampling Reveals a Smut Pathogenic Ancestry of the Fungal Clade Ustilaginomycotina.</title>
        <authorList>
            <person name="Kijpornyongpan T."/>
            <person name="Mondo S.J."/>
            <person name="Barry K."/>
            <person name="Sandor L."/>
            <person name="Lee J."/>
            <person name="Lipzen A."/>
            <person name="Pangilinan J."/>
            <person name="LaButti K."/>
            <person name="Hainaut M."/>
            <person name="Henrissat B."/>
            <person name="Grigoriev I.V."/>
            <person name="Spatafora J.W."/>
            <person name="Aime M.C."/>
        </authorList>
    </citation>
    <scope>NUCLEOTIDE SEQUENCE [LARGE SCALE GENOMIC DNA]</scope>
    <source>
        <strain evidence="4 5">MCA 5214</strain>
    </source>
</reference>
<feature type="region of interest" description="Disordered" evidence="1">
    <location>
        <begin position="816"/>
        <end position="843"/>
    </location>
</feature>
<evidence type="ECO:0000256" key="2">
    <source>
        <dbReference type="SAM" id="Phobius"/>
    </source>
</evidence>
<feature type="region of interest" description="Disordered" evidence="1">
    <location>
        <begin position="123"/>
        <end position="309"/>
    </location>
</feature>
<accession>A0A316UHG6</accession>
<evidence type="ECO:0000313" key="5">
    <source>
        <dbReference type="Proteomes" id="UP000245884"/>
    </source>
</evidence>
<feature type="compositionally biased region" description="Basic and acidic residues" evidence="1">
    <location>
        <begin position="469"/>
        <end position="486"/>
    </location>
</feature>
<feature type="transmembrane region" description="Helical" evidence="2">
    <location>
        <begin position="632"/>
        <end position="656"/>
    </location>
</feature>
<sequence>MAGPRSRKSRDSMGDVFVDDTEGITRSPTASRRPSNKLVAFIDRLKPSRASSGGAAAVADGEEEGEEETSPRKSGPSRRKSTSSRLPSGKHTPSDAEGDYGHFLKAAELKDRLEKEKIREAEDELRLAKANRKSGKVTKAGVRSKPKTPDEVIEPRETLEAKKEVPGGFDDLQPPTRSPGHSKRHHAREQDRIRTSPPSASKPSYFGICGVDVSDDEGEEGEEADGARSPTLLHDGFATEANSPGSPSGTHDTPVLQAASSSSSLSSTASILDEEFTQPPQKSASTRSLKSWRSTDSPGDQSLASGGANSKLSAPLLELEELELKSFLKNFNRHTREVRVPASLHFPRRRMPQWEDFRVPPDEAAVAAREGKRVTVLTHVDRGLQALARQEGQGAPPPREVAQPSPKKERKGFLGGGESQPISSHPNSSQGPHVKWSPETGFVPRGLSTGLPDKDEEMPLFGAPLGRRSLTEKNERLAKQLDKQKQEGNAAPSQQASVGGKGSVGELKAVADPVDNVHDAEHEYHGGPNEVGATDGAWELIDQSGEIEATVDPREGERVDGVAFCIAYILALVERYAPEELDNTTDQTYREGRARSHLERLYLIAPFWERLGFGIRRLYRWDNPRRTATAAMLYFVLWWTDLLPTAFGLSIMYYILQFRFFPPEASYLHEQVRARMARGVEADRLAERLRRRSRLDILEIYKRFAAKYGFAVQLAAGDIADFHEKVKNLILWRNPQATWRTFTLFSILTVVVTVVPAYYIWKLWFFFLGFSFFCLLPLQSHYPRYRRPLSPVWWSLWGSPTDAQFAIQILRRRQLEKAQSTGRSSSKKKTQRRSEAAHAVKGGAMRPINEEEDTLWGLEEEVGDSRDGEKQFKPKKLGQFFCQHRGVPGHLTVTTRHVYFRGLGQHKSCKTPLEDIAGLAKTKSLQLLIWNSPGLQIARTNKSSLFFSNVLHRDDLFNLILAVGSEIWAKV</sequence>
<feature type="compositionally biased region" description="Polar residues" evidence="1">
    <location>
        <begin position="420"/>
        <end position="431"/>
    </location>
</feature>
<feature type="compositionally biased region" description="Basic residues" evidence="1">
    <location>
        <begin position="129"/>
        <end position="146"/>
    </location>
</feature>